<feature type="compositionally biased region" description="Basic and acidic residues" evidence="1">
    <location>
        <begin position="116"/>
        <end position="130"/>
    </location>
</feature>
<dbReference type="AlphaFoldDB" id="X1QYT6"/>
<organism evidence="2">
    <name type="scientific">marine sediment metagenome</name>
    <dbReference type="NCBI Taxonomy" id="412755"/>
    <lineage>
        <taxon>unclassified sequences</taxon>
        <taxon>metagenomes</taxon>
        <taxon>ecological metagenomes</taxon>
    </lineage>
</organism>
<feature type="region of interest" description="Disordered" evidence="1">
    <location>
        <begin position="111"/>
        <end position="146"/>
    </location>
</feature>
<name>X1QYT6_9ZZZZ</name>
<reference evidence="2" key="1">
    <citation type="journal article" date="2014" name="Front. Microbiol.">
        <title>High frequency of phylogenetically diverse reductive dehalogenase-homologous genes in deep subseafloor sedimentary metagenomes.</title>
        <authorList>
            <person name="Kawai M."/>
            <person name="Futagami T."/>
            <person name="Toyoda A."/>
            <person name="Takaki Y."/>
            <person name="Nishi S."/>
            <person name="Hori S."/>
            <person name="Arai W."/>
            <person name="Tsubouchi T."/>
            <person name="Morono Y."/>
            <person name="Uchiyama I."/>
            <person name="Ito T."/>
            <person name="Fujiyama A."/>
            <person name="Inagaki F."/>
            <person name="Takami H."/>
        </authorList>
    </citation>
    <scope>NUCLEOTIDE SEQUENCE</scope>
    <source>
        <strain evidence="2">Expedition CK06-06</strain>
    </source>
</reference>
<feature type="region of interest" description="Disordered" evidence="1">
    <location>
        <begin position="19"/>
        <end position="38"/>
    </location>
</feature>
<comment type="caution">
    <text evidence="2">The sequence shown here is derived from an EMBL/GenBank/DDBJ whole genome shotgun (WGS) entry which is preliminary data.</text>
</comment>
<protein>
    <submittedName>
        <fullName evidence="2">Uncharacterized protein</fullName>
    </submittedName>
</protein>
<sequence length="146" mass="16491">MKIDFNYQFKTLDGGVIPERPDEEIVDKDGKKTTKKHPPFTLRKVCENVLLLPDMDKDGEPKEMNGEEKAKRYDLAKRIYTGPSLVDLQAEEIALLKKLIGRHYPTLTSGQAWEILDPHGATEKETKPQEGAEPQGTSEKKGNKDN</sequence>
<proteinExistence type="predicted"/>
<accession>X1QYT6</accession>
<evidence type="ECO:0000313" key="2">
    <source>
        <dbReference type="EMBL" id="GAI73742.1"/>
    </source>
</evidence>
<evidence type="ECO:0000256" key="1">
    <source>
        <dbReference type="SAM" id="MobiDB-lite"/>
    </source>
</evidence>
<dbReference type="EMBL" id="BARW01008861">
    <property type="protein sequence ID" value="GAI73742.1"/>
    <property type="molecule type" value="Genomic_DNA"/>
</dbReference>
<gene>
    <name evidence="2" type="ORF">S12H4_18013</name>
</gene>